<dbReference type="Proteomes" id="UP000018888">
    <property type="component" value="Unassembled WGS sequence"/>
</dbReference>
<dbReference type="VEuPathDB" id="FungiDB:RhiirFUN_008168"/>
<evidence type="ECO:0000313" key="4">
    <source>
        <dbReference type="Proteomes" id="UP000018888"/>
    </source>
</evidence>
<gene>
    <name evidence="3" type="ORF">GLOIN_2v1465632</name>
</gene>
<dbReference type="GO" id="GO:0016887">
    <property type="term" value="F:ATP hydrolysis activity"/>
    <property type="evidence" value="ECO:0007669"/>
    <property type="project" value="InterPro"/>
</dbReference>
<keyword evidence="4" id="KW-1185">Reference proteome</keyword>
<dbReference type="Gene3D" id="3.40.50.300">
    <property type="entry name" value="P-loop containing nucleotide triphosphate hydrolases"/>
    <property type="match status" value="1"/>
</dbReference>
<dbReference type="SUPFAM" id="SSF52540">
    <property type="entry name" value="P-loop containing nucleoside triphosphate hydrolases"/>
    <property type="match status" value="1"/>
</dbReference>
<reference evidence="3 4" key="2">
    <citation type="journal article" date="2018" name="New Phytol.">
        <title>High intraspecific genome diversity in the model arbuscular mycorrhizal symbiont Rhizophagus irregularis.</title>
        <authorList>
            <person name="Chen E.C.H."/>
            <person name="Morin E."/>
            <person name="Beaudet D."/>
            <person name="Noel J."/>
            <person name="Yildirir G."/>
            <person name="Ndikumana S."/>
            <person name="Charron P."/>
            <person name="St-Onge C."/>
            <person name="Giorgi J."/>
            <person name="Kruger M."/>
            <person name="Marton T."/>
            <person name="Ropars J."/>
            <person name="Grigoriev I.V."/>
            <person name="Hainaut M."/>
            <person name="Henrissat B."/>
            <person name="Roux C."/>
            <person name="Martin F."/>
            <person name="Corradi N."/>
        </authorList>
    </citation>
    <scope>NUCLEOTIDE SEQUENCE [LARGE SCALE GENOMIC DNA]</scope>
    <source>
        <strain evidence="3 4">DAOM 197198</strain>
    </source>
</reference>
<feature type="domain" description="AAA+ ATPase" evidence="2">
    <location>
        <begin position="25"/>
        <end position="170"/>
    </location>
</feature>
<accession>A0A2P4P7T6</accession>
<evidence type="ECO:0000313" key="3">
    <source>
        <dbReference type="EMBL" id="POG61455.1"/>
    </source>
</evidence>
<reference evidence="3 4" key="1">
    <citation type="journal article" date="2013" name="Proc. Natl. Acad. Sci. U.S.A.">
        <title>Genome of an arbuscular mycorrhizal fungus provides insight into the oldest plant symbiosis.</title>
        <authorList>
            <person name="Tisserant E."/>
            <person name="Malbreil M."/>
            <person name="Kuo A."/>
            <person name="Kohler A."/>
            <person name="Symeonidi A."/>
            <person name="Balestrini R."/>
            <person name="Charron P."/>
            <person name="Duensing N."/>
            <person name="Frei Dit Frey N."/>
            <person name="Gianinazzi-Pearson V."/>
            <person name="Gilbert L.B."/>
            <person name="Handa Y."/>
            <person name="Herr J.R."/>
            <person name="Hijri M."/>
            <person name="Koul R."/>
            <person name="Kawaguchi M."/>
            <person name="Krajinski F."/>
            <person name="Lammers P.J."/>
            <person name="Masclaux F.G."/>
            <person name="Murat C."/>
            <person name="Morin E."/>
            <person name="Ndikumana S."/>
            <person name="Pagni M."/>
            <person name="Petitpierre D."/>
            <person name="Requena N."/>
            <person name="Rosikiewicz P."/>
            <person name="Riley R."/>
            <person name="Saito K."/>
            <person name="San Clemente H."/>
            <person name="Shapiro H."/>
            <person name="van Tuinen D."/>
            <person name="Becard G."/>
            <person name="Bonfante P."/>
            <person name="Paszkowski U."/>
            <person name="Shachar-Hill Y.Y."/>
            <person name="Tuskan G.A."/>
            <person name="Young P.W."/>
            <person name="Sanders I.R."/>
            <person name="Henrissat B."/>
            <person name="Rensing S.A."/>
            <person name="Grigoriev I.V."/>
            <person name="Corradi N."/>
            <person name="Roux C."/>
            <person name="Martin F."/>
        </authorList>
    </citation>
    <scope>NUCLEOTIDE SEQUENCE [LARGE SCALE GENOMIC DNA]</scope>
    <source>
        <strain evidence="3 4">DAOM 197198</strain>
    </source>
</reference>
<comment type="caution">
    <text evidence="3">The sequence shown here is derived from an EMBL/GenBank/DDBJ whole genome shotgun (WGS) entry which is preliminary data.</text>
</comment>
<dbReference type="SMART" id="SM00382">
    <property type="entry name" value="AAA"/>
    <property type="match status" value="1"/>
</dbReference>
<dbReference type="AlphaFoldDB" id="A0A2P4P7T6"/>
<dbReference type="InterPro" id="IPR003593">
    <property type="entry name" value="AAA+_ATPase"/>
</dbReference>
<sequence length="259" mass="29558">EKLLKKELHAFINNKHFYEKNGLPYKRGILLYGKPGTGKTSLVNAISAYLSRDIYYLNLKMIKNDSELSATFSAIPSNQLIVIEDVDAQSTVLHNRKFEINSIDKFVNAKYIDNNVQNFTSSDFSLSVFLACLDGHLISEGNIIIMTTNHIDFLDPACIRPGQIDVHFKLGYCTHYQLNKMFKNNINESGIPVNVLKNINENVLPPCEVMALMSLYQNEQEQVVIENLIKIANQYNNNHKNICKIENITIKDKKRKCSI</sequence>
<evidence type="ECO:0000259" key="2">
    <source>
        <dbReference type="SMART" id="SM00382"/>
    </source>
</evidence>
<evidence type="ECO:0000256" key="1">
    <source>
        <dbReference type="ARBA" id="ARBA00007448"/>
    </source>
</evidence>
<dbReference type="InterPro" id="IPR050747">
    <property type="entry name" value="Mitochondrial_chaperone_BCS1"/>
</dbReference>
<proteinExistence type="inferred from homology"/>
<dbReference type="PANTHER" id="PTHR23070">
    <property type="entry name" value="BCS1 AAA-TYPE ATPASE"/>
    <property type="match status" value="1"/>
</dbReference>
<comment type="similarity">
    <text evidence="1">Belongs to the AAA ATPase family. BCS1 subfamily.</text>
</comment>
<dbReference type="InterPro" id="IPR003959">
    <property type="entry name" value="ATPase_AAA_core"/>
</dbReference>
<dbReference type="Pfam" id="PF00004">
    <property type="entry name" value="AAA"/>
    <property type="match status" value="1"/>
</dbReference>
<dbReference type="EMBL" id="AUPC02000341">
    <property type="protein sequence ID" value="POG61455.1"/>
    <property type="molecule type" value="Genomic_DNA"/>
</dbReference>
<dbReference type="InterPro" id="IPR027417">
    <property type="entry name" value="P-loop_NTPase"/>
</dbReference>
<protein>
    <recommendedName>
        <fullName evidence="2">AAA+ ATPase domain-containing protein</fullName>
    </recommendedName>
</protein>
<dbReference type="GO" id="GO:0005524">
    <property type="term" value="F:ATP binding"/>
    <property type="evidence" value="ECO:0007669"/>
    <property type="project" value="InterPro"/>
</dbReference>
<name>A0A2P4P7T6_RHIID</name>
<organism evidence="3 4">
    <name type="scientific">Rhizophagus irregularis (strain DAOM 181602 / DAOM 197198 / MUCL 43194)</name>
    <name type="common">Arbuscular mycorrhizal fungus</name>
    <name type="synonym">Glomus intraradices</name>
    <dbReference type="NCBI Taxonomy" id="747089"/>
    <lineage>
        <taxon>Eukaryota</taxon>
        <taxon>Fungi</taxon>
        <taxon>Fungi incertae sedis</taxon>
        <taxon>Mucoromycota</taxon>
        <taxon>Glomeromycotina</taxon>
        <taxon>Glomeromycetes</taxon>
        <taxon>Glomerales</taxon>
        <taxon>Glomeraceae</taxon>
        <taxon>Rhizophagus</taxon>
    </lineage>
</organism>
<feature type="non-terminal residue" evidence="3">
    <location>
        <position position="1"/>
    </location>
</feature>